<sequence>MNALTPIVAATPPSHLDAACVRLNQWRGQMVENFARSEQAVTETLALLNDTAPQGRGVKLPHLVGQRYGRLIALLSSDATPSGHTKVSLAALQKFREHDALRTMLCHGVTKAAVDRGGEWVALMTLTSFKANAVTIDRMTLLEAEGGALLGQVVDYRRRVCAALGQVRREARVPK</sequence>
<keyword evidence="2" id="KW-1185">Reference proteome</keyword>
<evidence type="ECO:0000313" key="2">
    <source>
        <dbReference type="Proteomes" id="UP000788153"/>
    </source>
</evidence>
<organism evidence="1 2">
    <name type="scientific">Sphingomonas japonica</name>
    <dbReference type="NCBI Taxonomy" id="511662"/>
    <lineage>
        <taxon>Bacteria</taxon>
        <taxon>Pseudomonadati</taxon>
        <taxon>Pseudomonadota</taxon>
        <taxon>Alphaproteobacteria</taxon>
        <taxon>Sphingomonadales</taxon>
        <taxon>Sphingomonadaceae</taxon>
        <taxon>Sphingomonas</taxon>
    </lineage>
</organism>
<accession>A0ABX0U3F5</accession>
<dbReference type="RefSeq" id="WP_140046609.1">
    <property type="nucleotide sequence ID" value="NZ_BAAAEV010000001.1"/>
</dbReference>
<gene>
    <name evidence="1" type="ORF">FHT01_001758</name>
</gene>
<reference evidence="1 2" key="1">
    <citation type="submission" date="2020-03" db="EMBL/GenBank/DDBJ databases">
        <title>Genomic Encyclopedia of Type Strains, Phase IV (KMG-IV): sequencing the most valuable type-strain genomes for metagenomic binning, comparative biology and taxonomic classification.</title>
        <authorList>
            <person name="Goeker M."/>
        </authorList>
    </citation>
    <scope>NUCLEOTIDE SEQUENCE [LARGE SCALE GENOMIC DNA]</scope>
    <source>
        <strain evidence="1 2">DSM 22753</strain>
    </source>
</reference>
<proteinExistence type="predicted"/>
<name>A0ABX0U3F5_9SPHN</name>
<comment type="caution">
    <text evidence="1">The sequence shown here is derived from an EMBL/GenBank/DDBJ whole genome shotgun (WGS) entry which is preliminary data.</text>
</comment>
<dbReference type="EMBL" id="JAASQP010000001">
    <property type="protein sequence ID" value="NIJ24216.1"/>
    <property type="molecule type" value="Genomic_DNA"/>
</dbReference>
<dbReference type="Proteomes" id="UP000788153">
    <property type="component" value="Unassembled WGS sequence"/>
</dbReference>
<evidence type="ECO:0000313" key="1">
    <source>
        <dbReference type="EMBL" id="NIJ24216.1"/>
    </source>
</evidence>
<protein>
    <submittedName>
        <fullName evidence="1">Uncharacterized protein</fullName>
    </submittedName>
</protein>